<evidence type="ECO:0000313" key="2">
    <source>
        <dbReference type="EMBL" id="TKS93219.1"/>
    </source>
</evidence>
<dbReference type="STRING" id="240159.A0A4U5VX50"/>
<keyword evidence="3" id="KW-1185">Reference proteome</keyword>
<sequence>MYETLHFFTEYGPDYSLEISPSCRPDRNDAKHLDQVISTIKERPPRRLRPGRSPTLPIAKTGPVPTYEMPSPGVLVSESSRPEFPQLNDHVMPRVYRTNTPCSMLDSTLQDESLQLTEFKECGLGVSSLSPPPPPPSPSTPCFQTRSALGGFNEDNMERTPSAPRHGANEGGMKPSFGKH</sequence>
<organism evidence="2 3">
    <name type="scientific">Collichthys lucidus</name>
    <name type="common">Big head croaker</name>
    <name type="synonym">Sciaena lucida</name>
    <dbReference type="NCBI Taxonomy" id="240159"/>
    <lineage>
        <taxon>Eukaryota</taxon>
        <taxon>Metazoa</taxon>
        <taxon>Chordata</taxon>
        <taxon>Craniata</taxon>
        <taxon>Vertebrata</taxon>
        <taxon>Euteleostomi</taxon>
        <taxon>Actinopterygii</taxon>
        <taxon>Neopterygii</taxon>
        <taxon>Teleostei</taxon>
        <taxon>Neoteleostei</taxon>
        <taxon>Acanthomorphata</taxon>
        <taxon>Eupercaria</taxon>
        <taxon>Sciaenidae</taxon>
        <taxon>Collichthys</taxon>
    </lineage>
</organism>
<proteinExistence type="predicted"/>
<reference evidence="2 3" key="1">
    <citation type="submission" date="2019-01" db="EMBL/GenBank/DDBJ databases">
        <title>Genome Assembly of Collichthys lucidus.</title>
        <authorList>
            <person name="Cai M."/>
            <person name="Xiao S."/>
        </authorList>
    </citation>
    <scope>NUCLEOTIDE SEQUENCE [LARGE SCALE GENOMIC DNA]</scope>
    <source>
        <strain evidence="2">JT15FE1705JMU</strain>
        <tissue evidence="2">Muscle</tissue>
    </source>
</reference>
<accession>A0A4U5VX50</accession>
<evidence type="ECO:0000313" key="3">
    <source>
        <dbReference type="Proteomes" id="UP000298787"/>
    </source>
</evidence>
<dbReference type="Proteomes" id="UP000298787">
    <property type="component" value="Chromosome 24"/>
</dbReference>
<name>A0A4U5VX50_COLLU</name>
<feature type="region of interest" description="Disordered" evidence="1">
    <location>
        <begin position="125"/>
        <end position="180"/>
    </location>
</feature>
<evidence type="ECO:0000256" key="1">
    <source>
        <dbReference type="SAM" id="MobiDB-lite"/>
    </source>
</evidence>
<feature type="region of interest" description="Disordered" evidence="1">
    <location>
        <begin position="43"/>
        <end position="88"/>
    </location>
</feature>
<feature type="compositionally biased region" description="Pro residues" evidence="1">
    <location>
        <begin position="130"/>
        <end position="139"/>
    </location>
</feature>
<dbReference type="EMBL" id="CM014101">
    <property type="protein sequence ID" value="TKS93219.1"/>
    <property type="molecule type" value="Genomic_DNA"/>
</dbReference>
<dbReference type="AlphaFoldDB" id="A0A4U5VX50"/>
<protein>
    <submittedName>
        <fullName evidence="2">Histone deacetylase 8</fullName>
    </submittedName>
</protein>
<gene>
    <name evidence="2" type="ORF">D9C73_026794</name>
</gene>